<accession>A0AA90AQU9</accession>
<name>A0AA90AQU9_STEMA</name>
<dbReference type="Proteomes" id="UP000625930">
    <property type="component" value="Unassembled WGS sequence"/>
</dbReference>
<dbReference type="AlphaFoldDB" id="A0AA90AQU9"/>
<protein>
    <submittedName>
        <fullName evidence="1">Uncharacterized protein</fullName>
    </submittedName>
</protein>
<proteinExistence type="predicted"/>
<organism evidence="1 2">
    <name type="scientific">Stenotrophomonas maltophilia</name>
    <name type="common">Pseudomonas maltophilia</name>
    <name type="synonym">Xanthomonas maltophilia</name>
    <dbReference type="NCBI Taxonomy" id="40324"/>
    <lineage>
        <taxon>Bacteria</taxon>
        <taxon>Pseudomonadati</taxon>
        <taxon>Pseudomonadota</taxon>
        <taxon>Gammaproteobacteria</taxon>
        <taxon>Lysobacterales</taxon>
        <taxon>Lysobacteraceae</taxon>
        <taxon>Stenotrophomonas</taxon>
        <taxon>Stenotrophomonas maltophilia group</taxon>
    </lineage>
</organism>
<evidence type="ECO:0000313" key="2">
    <source>
        <dbReference type="Proteomes" id="UP000625930"/>
    </source>
</evidence>
<comment type="caution">
    <text evidence="1">The sequence shown here is derived from an EMBL/GenBank/DDBJ whole genome shotgun (WGS) entry which is preliminary data.</text>
</comment>
<gene>
    <name evidence="1" type="ORF">I5U67_07235</name>
</gene>
<evidence type="ECO:0000313" key="1">
    <source>
        <dbReference type="EMBL" id="MBH1651961.1"/>
    </source>
</evidence>
<dbReference type="EMBL" id="JADUNP010000010">
    <property type="protein sequence ID" value="MBH1651961.1"/>
    <property type="molecule type" value="Genomic_DNA"/>
</dbReference>
<sequence length="99" mass="10685">MAQTLEELAARLDACEVDLEAHRGYLKALEYGLRTIIASHPSPQLLPVAWNMALVGVADAHAGHQTLTYNTALQQGLQALTQQFNALGQGRDQASNFLG</sequence>
<dbReference type="RefSeq" id="WP_197629222.1">
    <property type="nucleotide sequence ID" value="NZ_JBMRFT010000003.1"/>
</dbReference>
<reference evidence="1" key="1">
    <citation type="submission" date="2020-11" db="EMBL/GenBank/DDBJ databases">
        <title>Enhanced detection system for hospital associated transmission using whole genome sequencing surveillance.</title>
        <authorList>
            <person name="Harrison L.H."/>
            <person name="Van Tyne D."/>
            <person name="Marsh J.W."/>
            <person name="Griffith M.P."/>
            <person name="Snyder D.J."/>
            <person name="Cooper V.S."/>
            <person name="Mustapha M."/>
        </authorList>
    </citation>
    <scope>NUCLEOTIDE SEQUENCE</scope>
    <source>
        <strain evidence="1">STEN00091</strain>
    </source>
</reference>